<evidence type="ECO:0000256" key="10">
    <source>
        <dbReference type="ARBA" id="ARBA00022984"/>
    </source>
</evidence>
<dbReference type="SUPFAM" id="SSF56601">
    <property type="entry name" value="beta-lactamase/transpeptidase-like"/>
    <property type="match status" value="1"/>
</dbReference>
<dbReference type="InterPro" id="IPR005311">
    <property type="entry name" value="PBP_dimer"/>
</dbReference>
<dbReference type="EC" id="3.4.16.4" evidence="14"/>
<feature type="binding site" evidence="14">
    <location>
        <position position="371"/>
    </location>
    <ligand>
        <name>Zn(2+)</name>
        <dbReference type="ChEBI" id="CHEBI:29105"/>
    </ligand>
</feature>
<comment type="similarity">
    <text evidence="14">Belongs to the transpeptidase family. MrdA subfamily.</text>
</comment>
<keyword evidence="13 14" id="KW-0961">Cell wall biogenesis/degradation</keyword>
<dbReference type="InterPro" id="IPR012338">
    <property type="entry name" value="Beta-lactam/transpept-like"/>
</dbReference>
<evidence type="ECO:0000256" key="7">
    <source>
        <dbReference type="ARBA" id="ARBA00022692"/>
    </source>
</evidence>
<feature type="active site" description="Acyl-ester intermediate" evidence="14">
    <location>
        <position position="332"/>
    </location>
</feature>
<evidence type="ECO:0000256" key="5">
    <source>
        <dbReference type="ARBA" id="ARBA00022645"/>
    </source>
</evidence>
<keyword evidence="14" id="KW-0479">Metal-binding</keyword>
<dbReference type="HAMAP" id="MF_02081">
    <property type="entry name" value="MrdA_transpept"/>
    <property type="match status" value="1"/>
</dbReference>
<keyword evidence="3 14" id="KW-1003">Cell membrane</keyword>
<comment type="catalytic activity">
    <reaction evidence="14">
        <text>Preferential cleavage: (Ac)2-L-Lys-D-Ala-|-D-Ala. Also transpeptidation of peptidyl-alanyl moieties that are N-acyl substituents of D-alanine.</text>
        <dbReference type="EC" id="3.4.16.4"/>
    </reaction>
</comment>
<feature type="binding site" evidence="14">
    <location>
        <position position="377"/>
    </location>
    <ligand>
        <name>Zn(2+)</name>
        <dbReference type="ChEBI" id="CHEBI:29105"/>
    </ligand>
</feature>
<dbReference type="SUPFAM" id="SSF56519">
    <property type="entry name" value="Penicillin binding protein dimerisation domain"/>
    <property type="match status" value="1"/>
</dbReference>
<feature type="binding site" evidence="14">
    <location>
        <position position="390"/>
    </location>
    <ligand>
        <name>Zn(2+)</name>
        <dbReference type="ChEBI" id="CHEBI:29105"/>
    </ligand>
</feature>
<accession>A0ABS5V4S9</accession>
<organism evidence="17 18">
    <name type="scientific">Shewanella jiangmenensis</name>
    <dbReference type="NCBI Taxonomy" id="2837387"/>
    <lineage>
        <taxon>Bacteria</taxon>
        <taxon>Pseudomonadati</taxon>
        <taxon>Pseudomonadota</taxon>
        <taxon>Gammaproteobacteria</taxon>
        <taxon>Alteromonadales</taxon>
        <taxon>Shewanellaceae</taxon>
        <taxon>Shewanella</taxon>
    </lineage>
</organism>
<comment type="cofactor">
    <cofactor evidence="14">
        <name>Zn(2+)</name>
        <dbReference type="ChEBI" id="CHEBI:29105"/>
    </cofactor>
    <text evidence="14">Binds one Zn(2+) ion per subunit.</text>
</comment>
<dbReference type="RefSeq" id="WP_214506843.1">
    <property type="nucleotide sequence ID" value="NZ_JAHEPS010000003.1"/>
</dbReference>
<evidence type="ECO:0000256" key="6">
    <source>
        <dbReference type="ARBA" id="ARBA00022670"/>
    </source>
</evidence>
<evidence type="ECO:0000313" key="18">
    <source>
        <dbReference type="Proteomes" id="UP001195903"/>
    </source>
</evidence>
<comment type="caution">
    <text evidence="17">The sequence shown here is derived from an EMBL/GenBank/DDBJ whole genome shotgun (WGS) entry which is preliminary data.</text>
</comment>
<evidence type="ECO:0000256" key="1">
    <source>
        <dbReference type="ARBA" id="ARBA00004167"/>
    </source>
</evidence>
<keyword evidence="4 14" id="KW-0997">Cell inner membrane</keyword>
<keyword evidence="6 14" id="KW-0645">Protease</keyword>
<keyword evidence="8 14" id="KW-0378">Hydrolase</keyword>
<evidence type="ECO:0000256" key="8">
    <source>
        <dbReference type="ARBA" id="ARBA00022801"/>
    </source>
</evidence>
<evidence type="ECO:0000256" key="11">
    <source>
        <dbReference type="ARBA" id="ARBA00022989"/>
    </source>
</evidence>
<dbReference type="Pfam" id="PF00905">
    <property type="entry name" value="Transpeptidase"/>
    <property type="match status" value="1"/>
</dbReference>
<evidence type="ECO:0000256" key="14">
    <source>
        <dbReference type="HAMAP-Rule" id="MF_02081"/>
    </source>
</evidence>
<evidence type="ECO:0000313" key="17">
    <source>
        <dbReference type="EMBL" id="MBT1444631.1"/>
    </source>
</evidence>
<gene>
    <name evidence="14 17" type="primary">mrdA</name>
    <name evidence="17" type="ORF">KJI95_08850</name>
</gene>
<dbReference type="GO" id="GO:0009002">
    <property type="term" value="F:serine-type D-Ala-D-Ala carboxypeptidase activity"/>
    <property type="evidence" value="ECO:0007669"/>
    <property type="project" value="UniProtKB-EC"/>
</dbReference>
<sequence>MTPKKRVTIHDHALEAGIFRRRAIFTFLCVVALFGVLLTNLYHLQVTSHADYTTRADDNRIRVTPVAPSRGLIFDRNGVLLAENQPIFSLELTPEKVKDVPGTLKQLAEILPISAEEQEDFLEALKFHRRFKPLTVKNNLNEDEVALFSVNQHRFPGVRIEAGLKRFYPHGELLTHVLGFVGKINAKDRTALEKADRWSDYAASKDIGKQGVEKYYENLLHGKPGHLEEEVNNRGRTIRTLRTVPPEPGQDLYLTLDINLQRKAMELLSGRRGTIVAMDPRDGGILALVSSPSYDPNLFVQGISSKNYSDLLNDKSRPLINRATQGLYSPASTIKPLMALLGLEEQVISERTRIFDPGYWQMPGVERKWRDWKKWGHGYVDVYSAIVESCDIFFYDMVSKMGIDKVAAFMTQFGFGDSTGVDIFEEAAGIMPSSDWKRIRHNQPWYPGDTISVGIGQGYWTASPLQLAHSTAVLANRGKRFVPHLLKAMKDKSAKIERPPEQLPPIELKNPRNWEIINEAMRQTAHKSRFTDASYTAAMKTGTAQVFSVAQDAKYDHDKVAEHLRDNALIVAYAPFEEPRIVLSVVLENAGWGGANAGPVARAMLDEFMLHEQWKAQP</sequence>
<dbReference type="PANTHER" id="PTHR30627">
    <property type="entry name" value="PEPTIDOGLYCAN D,D-TRANSPEPTIDASE"/>
    <property type="match status" value="1"/>
</dbReference>
<reference evidence="17 18" key="1">
    <citation type="submission" date="2021-05" db="EMBL/GenBank/DDBJ databases">
        <title>Shewanella sp. JM162201.</title>
        <authorList>
            <person name="Xu S."/>
            <person name="Li A."/>
        </authorList>
    </citation>
    <scope>NUCLEOTIDE SEQUENCE [LARGE SCALE GENOMIC DNA]</scope>
    <source>
        <strain evidence="17 18">JM162201</strain>
    </source>
</reference>
<comment type="subcellular location">
    <subcellularLocation>
        <location evidence="14">Cell inner membrane</location>
        <topology evidence="14">Single-pass membrane protein</topology>
    </subcellularLocation>
    <subcellularLocation>
        <location evidence="2">Cell membrane</location>
    </subcellularLocation>
    <subcellularLocation>
        <location evidence="1">Membrane</location>
        <topology evidence="1">Single-pass membrane protein</topology>
    </subcellularLocation>
</comment>
<evidence type="ECO:0000259" key="15">
    <source>
        <dbReference type="Pfam" id="PF00905"/>
    </source>
</evidence>
<dbReference type="PANTHER" id="PTHR30627:SF2">
    <property type="entry name" value="PEPTIDOGLYCAN D,D-TRANSPEPTIDASE MRDA"/>
    <property type="match status" value="1"/>
</dbReference>
<evidence type="ECO:0000259" key="16">
    <source>
        <dbReference type="Pfam" id="PF03717"/>
    </source>
</evidence>
<evidence type="ECO:0000256" key="2">
    <source>
        <dbReference type="ARBA" id="ARBA00004236"/>
    </source>
</evidence>
<dbReference type="Gene3D" id="3.40.710.10">
    <property type="entry name" value="DD-peptidase/beta-lactamase superfamily"/>
    <property type="match status" value="1"/>
</dbReference>
<name>A0ABS5V4S9_9GAMM</name>
<dbReference type="Proteomes" id="UP001195903">
    <property type="component" value="Unassembled WGS sequence"/>
</dbReference>
<evidence type="ECO:0000256" key="9">
    <source>
        <dbReference type="ARBA" id="ARBA00022960"/>
    </source>
</evidence>
<keyword evidence="14" id="KW-0862">Zinc</keyword>
<dbReference type="Gene3D" id="3.30.1390.30">
    <property type="entry name" value="Penicillin-binding protein 2a, domain 3"/>
    <property type="match status" value="1"/>
</dbReference>
<proteinExistence type="inferred from homology"/>
<evidence type="ECO:0000256" key="13">
    <source>
        <dbReference type="ARBA" id="ARBA00023316"/>
    </source>
</evidence>
<dbReference type="InterPro" id="IPR017790">
    <property type="entry name" value="Penicillin-binding_protein_2"/>
</dbReference>
<feature type="domain" description="Penicillin-binding protein transpeptidase" evidence="15">
    <location>
        <begin position="273"/>
        <end position="605"/>
    </location>
</feature>
<dbReference type="NCBIfam" id="TIGR03423">
    <property type="entry name" value="pbp2_mrdA"/>
    <property type="match status" value="1"/>
</dbReference>
<evidence type="ECO:0000256" key="4">
    <source>
        <dbReference type="ARBA" id="ARBA00022519"/>
    </source>
</evidence>
<keyword evidence="18" id="KW-1185">Reference proteome</keyword>
<evidence type="ECO:0000256" key="12">
    <source>
        <dbReference type="ARBA" id="ARBA00023136"/>
    </source>
</evidence>
<protein>
    <recommendedName>
        <fullName evidence="14">Peptidoglycan D,D-transpeptidase MrdA</fullName>
        <ecNumber evidence="14">3.4.16.4</ecNumber>
    </recommendedName>
    <alternativeName>
        <fullName evidence="14">Penicillin-binding protein 2</fullName>
        <shortName evidence="14">PBP-2</shortName>
    </alternativeName>
</protein>
<keyword evidence="5 14" id="KW-0121">Carboxypeptidase</keyword>
<keyword evidence="9 14" id="KW-0133">Cell shape</keyword>
<keyword evidence="12 14" id="KW-0472">Membrane</keyword>
<keyword evidence="10 14" id="KW-0573">Peptidoglycan synthesis</keyword>
<dbReference type="InterPro" id="IPR036138">
    <property type="entry name" value="PBP_dimer_sf"/>
</dbReference>
<keyword evidence="7 14" id="KW-0812">Transmembrane</keyword>
<dbReference type="Pfam" id="PF03717">
    <property type="entry name" value="PBP_dimer"/>
    <property type="match status" value="1"/>
</dbReference>
<keyword evidence="11 14" id="KW-1133">Transmembrane helix</keyword>
<dbReference type="InterPro" id="IPR001460">
    <property type="entry name" value="PCN-bd_Tpept"/>
</dbReference>
<feature type="binding site" evidence="14">
    <location>
        <position position="356"/>
    </location>
    <ligand>
        <name>Zn(2+)</name>
        <dbReference type="ChEBI" id="CHEBI:29105"/>
    </ligand>
</feature>
<dbReference type="Gene3D" id="3.90.1310.10">
    <property type="entry name" value="Penicillin-binding protein 2a (Domain 2)"/>
    <property type="match status" value="1"/>
</dbReference>
<feature type="transmembrane region" description="Helical" evidence="14">
    <location>
        <begin position="23"/>
        <end position="44"/>
    </location>
</feature>
<comment type="pathway">
    <text evidence="14">Cell wall biogenesis; peptidoglycan biosynthesis.</text>
</comment>
<dbReference type="InterPro" id="IPR050515">
    <property type="entry name" value="Beta-lactam/transpept"/>
</dbReference>
<dbReference type="EMBL" id="JAHEPS010000003">
    <property type="protein sequence ID" value="MBT1444631.1"/>
    <property type="molecule type" value="Genomic_DNA"/>
</dbReference>
<comment type="function">
    <text evidence="14">Catalyzes cross-linking of the peptidoglycan cell wall.</text>
</comment>
<feature type="domain" description="Penicillin-binding protein dimerisation" evidence="16">
    <location>
        <begin position="66"/>
        <end position="241"/>
    </location>
</feature>
<evidence type="ECO:0000256" key="3">
    <source>
        <dbReference type="ARBA" id="ARBA00022475"/>
    </source>
</evidence>